<dbReference type="InterPro" id="IPR039678">
    <property type="entry name" value="CTNNBL1"/>
</dbReference>
<feature type="region of interest" description="Disordered" evidence="6">
    <location>
        <begin position="278"/>
        <end position="297"/>
    </location>
</feature>
<keyword evidence="4" id="KW-0175">Coiled coil</keyword>
<dbReference type="Gene3D" id="1.25.10.10">
    <property type="entry name" value="Leucine-rich Repeat Variant"/>
    <property type="match status" value="1"/>
</dbReference>
<proteinExistence type="predicted"/>
<organism evidence="8 9">
    <name type="scientific">Discostella pseudostelligera</name>
    <dbReference type="NCBI Taxonomy" id="259834"/>
    <lineage>
        <taxon>Eukaryota</taxon>
        <taxon>Sar</taxon>
        <taxon>Stramenopiles</taxon>
        <taxon>Ochrophyta</taxon>
        <taxon>Bacillariophyta</taxon>
        <taxon>Coscinodiscophyceae</taxon>
        <taxon>Thalassiosirophycidae</taxon>
        <taxon>Stephanodiscales</taxon>
        <taxon>Stephanodiscaceae</taxon>
        <taxon>Discostella</taxon>
    </lineage>
</organism>
<sequence>MASKSSSSGGGSGIGGNSVTDVLDRVIGLRNNNNNNNNGNDNNDDSLPAAFIASDKWSGIKHGYVYRTSSEFGTGYHLDNNTASNGSSSTSAPVSAAASSSSLSPALKSSSLAAASAAAGREIKRARFDTSRDITHAIPARPSKHPHSTSTTTGEELLAQAEASFSQQQQQSSTKLLELSIRGIHLASTSLLKTHQRNSILRAQHPNDPEKYMLEELALHDEIMNFTSAAVNLSLYEHIVNNGVIHCFVELMNHDNVDVGLCVVNVLMELLDPTLLSSSRENEEKDDEDNEGKKEIDPMEKSRNMALLANAFLDGGGLELLSSNLGRLDESVDEEEAKGVEDILTLVESLLDLDRMGVLLTQTSSSSSSSRAFDGDEDNNSRSSVVACICQQTTFLSWLFQRIEKSDSSSTENDAALNNATAAAAAAAAAPISPAVLKLHASEVLSAILQHEDYSMQRCGGKLATLPQYTSVFTDTEDEDATKMGKRNNNNNNNPTTTIDGMEILLLAIAAYRKSDPQIEVECEFLENVFDALAASLLREDNVVDFVEAEGIELMLRCLRQNVHAGGGALKVLNFALSAAANEEEVEDDGASSTTTTTGANNAYRKACETFIQAGGLKIIFPLYMGRKSAIPCPAACSDGGSNLAKRGNKNGGYGAAAADAGISKRAKRAAQARKQWLVEVEQNTIHIIYALTRHIAKDSQYDAHARLLVKFLEEDCVRSPDVTLHLTCYHLLSSDDTSCLLNCNTTFLQEKCDRTIELCLKYDEKARIAEYQYFRSDEAEEAEEMGINVETAALGAKLRGGGDMFHRTCAILSFACVGSKRCHAHSLDQVKLQGSGISVIKDGLNEFASLLRDGQQKSQIEHYITSF</sequence>
<dbReference type="InterPro" id="IPR013180">
    <property type="entry name" value="CTNNBL1_N"/>
</dbReference>
<dbReference type="GO" id="GO:0005634">
    <property type="term" value="C:nucleus"/>
    <property type="evidence" value="ECO:0007669"/>
    <property type="project" value="UniProtKB-SubCell"/>
</dbReference>
<gene>
    <name evidence="8" type="ORF">ACHAWU_001827</name>
</gene>
<evidence type="ECO:0000256" key="5">
    <source>
        <dbReference type="ARBA" id="ARBA00023242"/>
    </source>
</evidence>
<evidence type="ECO:0000256" key="4">
    <source>
        <dbReference type="ARBA" id="ARBA00023054"/>
    </source>
</evidence>
<evidence type="ECO:0000256" key="1">
    <source>
        <dbReference type="ARBA" id="ARBA00004123"/>
    </source>
</evidence>
<dbReference type="InterPro" id="IPR011989">
    <property type="entry name" value="ARM-like"/>
</dbReference>
<comment type="caution">
    <text evidence="8">The sequence shown here is derived from an EMBL/GenBank/DDBJ whole genome shotgun (WGS) entry which is preliminary data.</text>
</comment>
<dbReference type="SMART" id="SM01156">
    <property type="entry name" value="DUF1716"/>
    <property type="match status" value="1"/>
</dbReference>
<dbReference type="EMBL" id="JALLBG020000182">
    <property type="protein sequence ID" value="KAL3760492.1"/>
    <property type="molecule type" value="Genomic_DNA"/>
</dbReference>
<keyword evidence="5" id="KW-0539">Nucleus</keyword>
<dbReference type="PANTHER" id="PTHR14978:SF0">
    <property type="entry name" value="BETA-CATENIN-LIKE PROTEIN 1"/>
    <property type="match status" value="1"/>
</dbReference>
<dbReference type="AlphaFoldDB" id="A0ABD3MEA3"/>
<evidence type="ECO:0000256" key="6">
    <source>
        <dbReference type="SAM" id="MobiDB-lite"/>
    </source>
</evidence>
<dbReference type="Proteomes" id="UP001530293">
    <property type="component" value="Unassembled WGS sequence"/>
</dbReference>
<keyword evidence="2" id="KW-0597">Phosphoprotein</keyword>
<protein>
    <recommendedName>
        <fullName evidence="7">Beta-catenin-like protein 1 N-terminal domain-containing protein</fullName>
    </recommendedName>
</protein>
<feature type="domain" description="Beta-catenin-like protein 1 N-terminal" evidence="7">
    <location>
        <begin position="150"/>
        <end position="264"/>
    </location>
</feature>
<dbReference type="Pfam" id="PF08216">
    <property type="entry name" value="CTNNBL"/>
    <property type="match status" value="2"/>
</dbReference>
<evidence type="ECO:0000313" key="8">
    <source>
        <dbReference type="EMBL" id="KAL3760492.1"/>
    </source>
</evidence>
<evidence type="ECO:0000313" key="9">
    <source>
        <dbReference type="Proteomes" id="UP001530293"/>
    </source>
</evidence>
<evidence type="ECO:0000256" key="2">
    <source>
        <dbReference type="ARBA" id="ARBA00022553"/>
    </source>
</evidence>
<keyword evidence="9" id="KW-1185">Reference proteome</keyword>
<accession>A0ABD3MEA3</accession>
<evidence type="ECO:0000259" key="7">
    <source>
        <dbReference type="SMART" id="SM01156"/>
    </source>
</evidence>
<keyword evidence="3" id="KW-0677">Repeat</keyword>
<dbReference type="PANTHER" id="PTHR14978">
    <property type="entry name" value="BETA-CATENIN-LIKE PROTEIN 1 NUCLEAR ASSOCIATED PROTEIN"/>
    <property type="match status" value="1"/>
</dbReference>
<feature type="region of interest" description="Disordered" evidence="6">
    <location>
        <begin position="128"/>
        <end position="153"/>
    </location>
</feature>
<reference evidence="8 9" key="1">
    <citation type="submission" date="2024-10" db="EMBL/GenBank/DDBJ databases">
        <title>Updated reference genomes for cyclostephanoid diatoms.</title>
        <authorList>
            <person name="Roberts W.R."/>
            <person name="Alverson A.J."/>
        </authorList>
    </citation>
    <scope>NUCLEOTIDE SEQUENCE [LARGE SCALE GENOMIC DNA]</scope>
    <source>
        <strain evidence="8 9">AJA232-27</strain>
    </source>
</reference>
<evidence type="ECO:0000256" key="3">
    <source>
        <dbReference type="ARBA" id="ARBA00022737"/>
    </source>
</evidence>
<name>A0ABD3MEA3_9STRA</name>
<comment type="subcellular location">
    <subcellularLocation>
        <location evidence="1">Nucleus</location>
    </subcellularLocation>
</comment>